<evidence type="ECO:0000313" key="2">
    <source>
        <dbReference type="Proteomes" id="UP000591131"/>
    </source>
</evidence>
<sequence length="344" mass="38978">MDYSMFTSDSCSANLSALQQVPSLPCFCHLVQLAVNEGVMPAPSDVADIAKFREMDMEGLLQAQLRHNNLSTKSLLIECSRLVAFFKRSQLNKKLAERPGLVKVATKDMQRVQPAAAVVAIQRLEDCWRHIEEQPANELEVVRETRGLIRDAFLNKVIMRLTPDAFVAMMLDPRYKLKGVERLRIVREFRAKHDLLNHLPLINQLRAWAFNETYVEPPEIADLDCATDGSPDGSCLSMESLPKWQCIPAVHISNLEDSVNEEVERYLKLDRHGDAFEDWWCKAEREGYRYLPKAARVSRHLLLATSSCESLFSCCKNELGLLRSSLGTEALEATMIVKTTQSLL</sequence>
<dbReference type="Proteomes" id="UP000591131">
    <property type="component" value="Unassembled WGS sequence"/>
</dbReference>
<proteinExistence type="predicted"/>
<dbReference type="EMBL" id="JAAPAO010001497">
    <property type="protein sequence ID" value="KAF4649559.1"/>
    <property type="molecule type" value="Genomic_DNA"/>
</dbReference>
<dbReference type="InterPro" id="IPR012337">
    <property type="entry name" value="RNaseH-like_sf"/>
</dbReference>
<dbReference type="AlphaFoldDB" id="A0A7J6KSI7"/>
<gene>
    <name evidence="1" type="ORF">FOL47_001940</name>
</gene>
<protein>
    <submittedName>
        <fullName evidence="1">Uncharacterized protein</fullName>
    </submittedName>
</protein>
<evidence type="ECO:0000313" key="1">
    <source>
        <dbReference type="EMBL" id="KAF4649559.1"/>
    </source>
</evidence>
<organism evidence="1 2">
    <name type="scientific">Perkinsus chesapeaki</name>
    <name type="common">Clam parasite</name>
    <name type="synonym">Perkinsus andrewsi</name>
    <dbReference type="NCBI Taxonomy" id="330153"/>
    <lineage>
        <taxon>Eukaryota</taxon>
        <taxon>Sar</taxon>
        <taxon>Alveolata</taxon>
        <taxon>Perkinsozoa</taxon>
        <taxon>Perkinsea</taxon>
        <taxon>Perkinsida</taxon>
        <taxon>Perkinsidae</taxon>
        <taxon>Perkinsus</taxon>
    </lineage>
</organism>
<reference evidence="1 2" key="1">
    <citation type="submission" date="2020-04" db="EMBL/GenBank/DDBJ databases">
        <title>Perkinsus chesapeaki whole genome sequence.</title>
        <authorList>
            <person name="Bogema D.R."/>
        </authorList>
    </citation>
    <scope>NUCLEOTIDE SEQUENCE [LARGE SCALE GENOMIC DNA]</scope>
    <source>
        <strain evidence="1">ATCC PRA-425</strain>
    </source>
</reference>
<name>A0A7J6KSI7_PERCH</name>
<dbReference type="SUPFAM" id="SSF53098">
    <property type="entry name" value="Ribonuclease H-like"/>
    <property type="match status" value="1"/>
</dbReference>
<keyword evidence="2" id="KW-1185">Reference proteome</keyword>
<comment type="caution">
    <text evidence="1">The sequence shown here is derived from an EMBL/GenBank/DDBJ whole genome shotgun (WGS) entry which is preliminary data.</text>
</comment>
<dbReference type="OrthoDB" id="7699631at2759"/>
<accession>A0A7J6KSI7</accession>